<protein>
    <submittedName>
        <fullName evidence="2">DUF2812 domain-containing protein</fullName>
    </submittedName>
</protein>
<evidence type="ECO:0000313" key="3">
    <source>
        <dbReference type="Proteomes" id="UP001596282"/>
    </source>
</evidence>
<feature type="transmembrane region" description="Helical" evidence="1">
    <location>
        <begin position="120"/>
        <end position="137"/>
    </location>
</feature>
<name>A0ABW1S3Y9_9LACO</name>
<reference evidence="3" key="1">
    <citation type="journal article" date="2019" name="Int. J. Syst. Evol. Microbiol.">
        <title>The Global Catalogue of Microorganisms (GCM) 10K type strain sequencing project: providing services to taxonomists for standard genome sequencing and annotation.</title>
        <authorList>
            <consortium name="The Broad Institute Genomics Platform"/>
            <consortium name="The Broad Institute Genome Sequencing Center for Infectious Disease"/>
            <person name="Wu L."/>
            <person name="Ma J."/>
        </authorList>
    </citation>
    <scope>NUCLEOTIDE SEQUENCE [LARGE SCALE GENOMIC DNA]</scope>
    <source>
        <strain evidence="3">CCM 8933</strain>
    </source>
</reference>
<evidence type="ECO:0000313" key="2">
    <source>
        <dbReference type="EMBL" id="MFC6182101.1"/>
    </source>
</evidence>
<dbReference type="Pfam" id="PF11193">
    <property type="entry name" value="DUF2812"/>
    <property type="match status" value="1"/>
</dbReference>
<keyword evidence="1" id="KW-1133">Transmembrane helix</keyword>
<organism evidence="2 3">
    <name type="scientific">Lactiplantibacillus daowaiensis</name>
    <dbReference type="NCBI Taxonomy" id="2559918"/>
    <lineage>
        <taxon>Bacteria</taxon>
        <taxon>Bacillati</taxon>
        <taxon>Bacillota</taxon>
        <taxon>Bacilli</taxon>
        <taxon>Lactobacillales</taxon>
        <taxon>Lactobacillaceae</taxon>
        <taxon>Lactiplantibacillus</taxon>
    </lineage>
</organism>
<dbReference type="RefSeq" id="WP_379832516.1">
    <property type="nucleotide sequence ID" value="NZ_JBHSSC010000043.1"/>
</dbReference>
<comment type="caution">
    <text evidence="2">The sequence shown here is derived from an EMBL/GenBank/DDBJ whole genome shotgun (WGS) entry which is preliminary data.</text>
</comment>
<dbReference type="EMBL" id="JBHSSC010000043">
    <property type="protein sequence ID" value="MFC6182101.1"/>
    <property type="molecule type" value="Genomic_DNA"/>
</dbReference>
<gene>
    <name evidence="2" type="ORF">ACFP5Y_12770</name>
</gene>
<dbReference type="Proteomes" id="UP001596282">
    <property type="component" value="Unassembled WGS sequence"/>
</dbReference>
<proteinExistence type="predicted"/>
<feature type="transmembrane region" description="Helical" evidence="1">
    <location>
        <begin position="178"/>
        <end position="197"/>
    </location>
</feature>
<keyword evidence="1" id="KW-0472">Membrane</keyword>
<keyword evidence="1" id="KW-0812">Transmembrane</keyword>
<sequence length="209" mass="24733">MKRWHLFLTLSAEEDWLNGIQMQGYRLVRVQPVWHRYTFEALPADATFSPVTRLDCREAILSKRHYQDYCQLFSDSGWTLIHGNRYGGIQYFQQSRVTATDEIFSDQTSKALSQSHDSNLGIVYGVVFLVWFLGLNLESKWLNNLNVFDFRSWYFRPGLWQMPSSQFWPAFWFETPFALFRGLMPFVLLLISGYYFARVFSTMRTTPLK</sequence>
<accession>A0ABW1S3Y9</accession>
<dbReference type="InterPro" id="IPR021359">
    <property type="entry name" value="DUF2812"/>
</dbReference>
<evidence type="ECO:0000256" key="1">
    <source>
        <dbReference type="SAM" id="Phobius"/>
    </source>
</evidence>
<keyword evidence="3" id="KW-1185">Reference proteome</keyword>